<evidence type="ECO:0000313" key="2">
    <source>
        <dbReference type="Proteomes" id="UP000821865"/>
    </source>
</evidence>
<accession>A0ACB8CZG6</accession>
<gene>
    <name evidence="1" type="ORF">HPB49_019758</name>
</gene>
<dbReference type="EMBL" id="CM023473">
    <property type="protein sequence ID" value="KAH7954544.1"/>
    <property type="molecule type" value="Genomic_DNA"/>
</dbReference>
<name>A0ACB8CZG6_DERSI</name>
<dbReference type="Proteomes" id="UP000821865">
    <property type="component" value="Chromosome 4"/>
</dbReference>
<protein>
    <submittedName>
        <fullName evidence="1">Uncharacterized protein</fullName>
    </submittedName>
</protein>
<keyword evidence="2" id="KW-1185">Reference proteome</keyword>
<evidence type="ECO:0000313" key="1">
    <source>
        <dbReference type="EMBL" id="KAH7954544.1"/>
    </source>
</evidence>
<sequence>MATLHDPSLESIAATNRDSSEGRFFYRWAFPWDESDVVLLPTPITHGSGLTLVTISVLLGSTCVIATPKSNLQEVSEAVEKHKVTAAFLLPWHLQFLVGEMQRTGRRLKGLRRVGTGGSPLSRTQYEVAKEAFGGTLECLANVYGMTEAMGVVCSPSMEGAVGNDIGFPAPLSQIKIVDRATGEKLGPNKTGEICFRAPMVMKGYYKRPKETAEFFDEEGWCQSGDAGYYAEDGRIHFVQRFKEMIKCMDNQVVPAELEELLLDAHSSAILDVCVFGMPNPDYVEAPAAAVVLRDKGSTKDLAKLASELKSTIAGNCAIHKHLYGGVYFLDSLPKTESGKTNRTAVRDNCASISPM</sequence>
<organism evidence="1 2">
    <name type="scientific">Dermacentor silvarum</name>
    <name type="common">Tick</name>
    <dbReference type="NCBI Taxonomy" id="543639"/>
    <lineage>
        <taxon>Eukaryota</taxon>
        <taxon>Metazoa</taxon>
        <taxon>Ecdysozoa</taxon>
        <taxon>Arthropoda</taxon>
        <taxon>Chelicerata</taxon>
        <taxon>Arachnida</taxon>
        <taxon>Acari</taxon>
        <taxon>Parasitiformes</taxon>
        <taxon>Ixodida</taxon>
        <taxon>Ixodoidea</taxon>
        <taxon>Ixodidae</taxon>
        <taxon>Rhipicephalinae</taxon>
        <taxon>Dermacentor</taxon>
    </lineage>
</organism>
<comment type="caution">
    <text evidence="1">The sequence shown here is derived from an EMBL/GenBank/DDBJ whole genome shotgun (WGS) entry which is preliminary data.</text>
</comment>
<reference evidence="1" key="1">
    <citation type="submission" date="2020-05" db="EMBL/GenBank/DDBJ databases">
        <title>Large-scale comparative analyses of tick genomes elucidate their genetic diversity and vector capacities.</title>
        <authorList>
            <person name="Jia N."/>
            <person name="Wang J."/>
            <person name="Shi W."/>
            <person name="Du L."/>
            <person name="Sun Y."/>
            <person name="Zhan W."/>
            <person name="Jiang J."/>
            <person name="Wang Q."/>
            <person name="Zhang B."/>
            <person name="Ji P."/>
            <person name="Sakyi L.B."/>
            <person name="Cui X."/>
            <person name="Yuan T."/>
            <person name="Jiang B."/>
            <person name="Yang W."/>
            <person name="Lam T.T.-Y."/>
            <person name="Chang Q."/>
            <person name="Ding S."/>
            <person name="Wang X."/>
            <person name="Zhu J."/>
            <person name="Ruan X."/>
            <person name="Zhao L."/>
            <person name="Wei J."/>
            <person name="Que T."/>
            <person name="Du C."/>
            <person name="Cheng J."/>
            <person name="Dai P."/>
            <person name="Han X."/>
            <person name="Huang E."/>
            <person name="Gao Y."/>
            <person name="Liu J."/>
            <person name="Shao H."/>
            <person name="Ye R."/>
            <person name="Li L."/>
            <person name="Wei W."/>
            <person name="Wang X."/>
            <person name="Wang C."/>
            <person name="Yang T."/>
            <person name="Huo Q."/>
            <person name="Li W."/>
            <person name="Guo W."/>
            <person name="Chen H."/>
            <person name="Zhou L."/>
            <person name="Ni X."/>
            <person name="Tian J."/>
            <person name="Zhou Y."/>
            <person name="Sheng Y."/>
            <person name="Liu T."/>
            <person name="Pan Y."/>
            <person name="Xia L."/>
            <person name="Li J."/>
            <person name="Zhao F."/>
            <person name="Cao W."/>
        </authorList>
    </citation>
    <scope>NUCLEOTIDE SEQUENCE</scope>
    <source>
        <strain evidence="1">Dsil-2018</strain>
    </source>
</reference>
<proteinExistence type="predicted"/>